<sequence>MQYVTDIYARRGSLNILSQYLISGVVYGLEMPNFNAELNYINYYDDLAGNQTQTTSYQQFTIDTQVKLRRFYQDSRIQLIGINDMLWKNNFKIGLNFIGEYKSFSSQFSYELANFQIESSEDVKFDMFRDQSDIYYFYFLVRSQKRSRILSFNTSSLGSEQIRISQEIEVPICGDEIIVREHLIIVQCTSQNEIRVYQTKNMNSKNYQIQLTNPGIFASLYFTQFDLNLNLENTEVFVISRLNHYYICYLATLEQGPFLFNQKQITYQLYMVEGIFADNSKLLPHTGSIQLIYSDSSLFNAEGINSNQLLITQKNKQSRVNMYQMCFYDQFKSGDTCKQCQPNSFSLSFNSPSCTSCNTQDLKGLSQAQLSKLNYLCANNQIRISRTQDFTKDLFSTPISSIINKFADKIPQNISDIGKGETGQTKVVNQDLKADITTIISKPSTQEEQSIPVYAIVMIVVLPSVMIIIFVLIILKVVQIMKQNALGRLQRQNIQNQAQNTQALGPESPQKNDKIRQSNFEKVKSMVKLCKFSELTDNHFEQKECIICFEQFQGEDEIRVTQCQHIFHSQCILEWAKNRIWTANSVEPGTPICPCCNQSLLIEIKLPHHIQDQDKILIHCRSTSVSEFQILINPSNIFASTNQSSNQSHSSPSNNEAETVANSPINLLVSQQQQKQTFNTQQLQQPQFCESEPIDEESNIEEFKVEDSDVNVDPSQVKITFRSQLINQVSESSSESKQQTDRELESKPEPQKSSKN</sequence>
<name>A0A078BBB7_STYLE</name>
<keyword evidence="6" id="KW-0472">Membrane</keyword>
<gene>
    <name evidence="8" type="primary">Contig7944.g8478</name>
    <name evidence="8" type="ORF">STYLEM_20843</name>
</gene>
<dbReference type="InterPro" id="IPR001841">
    <property type="entry name" value="Znf_RING"/>
</dbReference>
<dbReference type="PANTHER" id="PTHR45798:SF97">
    <property type="entry name" value="ALCOHOL-SENSITIVE RING FINGER PROTEIN 1"/>
    <property type="match status" value="1"/>
</dbReference>
<feature type="domain" description="RING-type" evidence="7">
    <location>
        <begin position="545"/>
        <end position="597"/>
    </location>
</feature>
<keyword evidence="2 4" id="KW-0863">Zinc-finger</keyword>
<dbReference type="Gene3D" id="3.30.40.10">
    <property type="entry name" value="Zinc/RING finger domain, C3HC4 (zinc finger)"/>
    <property type="match status" value="1"/>
</dbReference>
<keyword evidence="3" id="KW-0862">Zinc</keyword>
<dbReference type="InterPro" id="IPR052788">
    <property type="entry name" value="RING-type_E3_ligase_ATL"/>
</dbReference>
<keyword evidence="1" id="KW-0479">Metal-binding</keyword>
<feature type="region of interest" description="Disordered" evidence="5">
    <location>
        <begin position="672"/>
        <end position="696"/>
    </location>
</feature>
<evidence type="ECO:0000313" key="9">
    <source>
        <dbReference type="Proteomes" id="UP000039865"/>
    </source>
</evidence>
<feature type="region of interest" description="Disordered" evidence="5">
    <location>
        <begin position="726"/>
        <end position="756"/>
    </location>
</feature>
<dbReference type="SUPFAM" id="SSF57850">
    <property type="entry name" value="RING/U-box"/>
    <property type="match status" value="1"/>
</dbReference>
<evidence type="ECO:0000313" key="8">
    <source>
        <dbReference type="EMBL" id="CDW91684.1"/>
    </source>
</evidence>
<evidence type="ECO:0000256" key="3">
    <source>
        <dbReference type="ARBA" id="ARBA00022833"/>
    </source>
</evidence>
<keyword evidence="6" id="KW-1133">Transmembrane helix</keyword>
<dbReference type="AlphaFoldDB" id="A0A078BBB7"/>
<evidence type="ECO:0000256" key="2">
    <source>
        <dbReference type="ARBA" id="ARBA00022771"/>
    </source>
</evidence>
<evidence type="ECO:0000256" key="6">
    <source>
        <dbReference type="SAM" id="Phobius"/>
    </source>
</evidence>
<dbReference type="Proteomes" id="UP000039865">
    <property type="component" value="Unassembled WGS sequence"/>
</dbReference>
<keyword evidence="9" id="KW-1185">Reference proteome</keyword>
<reference evidence="8 9" key="1">
    <citation type="submission" date="2014-06" db="EMBL/GenBank/DDBJ databases">
        <authorList>
            <person name="Swart Estienne"/>
        </authorList>
    </citation>
    <scope>NUCLEOTIDE SEQUENCE [LARGE SCALE GENOMIC DNA]</scope>
    <source>
        <strain evidence="8 9">130c</strain>
    </source>
</reference>
<keyword evidence="6" id="KW-0812">Transmembrane</keyword>
<dbReference type="InParanoid" id="A0A078BBB7"/>
<proteinExistence type="predicted"/>
<dbReference type="EMBL" id="CCKQ01019663">
    <property type="protein sequence ID" value="CDW91684.1"/>
    <property type="molecule type" value="Genomic_DNA"/>
</dbReference>
<feature type="compositionally biased region" description="Low complexity" evidence="5">
    <location>
        <begin position="672"/>
        <end position="687"/>
    </location>
</feature>
<dbReference type="Pfam" id="PF13639">
    <property type="entry name" value="zf-RING_2"/>
    <property type="match status" value="1"/>
</dbReference>
<protein>
    <submittedName>
        <fullName evidence="8">Zinc c3hc4 type</fullName>
    </submittedName>
</protein>
<evidence type="ECO:0000256" key="5">
    <source>
        <dbReference type="SAM" id="MobiDB-lite"/>
    </source>
</evidence>
<evidence type="ECO:0000256" key="4">
    <source>
        <dbReference type="PROSITE-ProRule" id="PRU00175"/>
    </source>
</evidence>
<evidence type="ECO:0000256" key="1">
    <source>
        <dbReference type="ARBA" id="ARBA00022723"/>
    </source>
</evidence>
<feature type="compositionally biased region" description="Basic and acidic residues" evidence="5">
    <location>
        <begin position="738"/>
        <end position="756"/>
    </location>
</feature>
<accession>A0A078BBB7</accession>
<dbReference type="CDD" id="cd16448">
    <property type="entry name" value="RING-H2"/>
    <property type="match status" value="1"/>
</dbReference>
<dbReference type="OrthoDB" id="8062037at2759"/>
<dbReference type="PANTHER" id="PTHR45798">
    <property type="entry name" value="RING-H2 FINGER PROTEIN ATL61-RELATED-RELATED"/>
    <property type="match status" value="1"/>
</dbReference>
<feature type="transmembrane region" description="Helical" evidence="6">
    <location>
        <begin position="451"/>
        <end position="475"/>
    </location>
</feature>
<dbReference type="SMART" id="SM00184">
    <property type="entry name" value="RING"/>
    <property type="match status" value="1"/>
</dbReference>
<dbReference type="PROSITE" id="PS50089">
    <property type="entry name" value="ZF_RING_2"/>
    <property type="match status" value="1"/>
</dbReference>
<evidence type="ECO:0000259" key="7">
    <source>
        <dbReference type="PROSITE" id="PS50089"/>
    </source>
</evidence>
<dbReference type="InterPro" id="IPR013083">
    <property type="entry name" value="Znf_RING/FYVE/PHD"/>
</dbReference>
<dbReference type="GO" id="GO:0008270">
    <property type="term" value="F:zinc ion binding"/>
    <property type="evidence" value="ECO:0007669"/>
    <property type="project" value="UniProtKB-KW"/>
</dbReference>
<organism evidence="8 9">
    <name type="scientific">Stylonychia lemnae</name>
    <name type="common">Ciliate</name>
    <dbReference type="NCBI Taxonomy" id="5949"/>
    <lineage>
        <taxon>Eukaryota</taxon>
        <taxon>Sar</taxon>
        <taxon>Alveolata</taxon>
        <taxon>Ciliophora</taxon>
        <taxon>Intramacronucleata</taxon>
        <taxon>Spirotrichea</taxon>
        <taxon>Stichotrichia</taxon>
        <taxon>Sporadotrichida</taxon>
        <taxon>Oxytrichidae</taxon>
        <taxon>Stylonychinae</taxon>
        <taxon>Stylonychia</taxon>
    </lineage>
</organism>